<sequence>MNVIKTEIPEVLIFEPKKFEDSRGYFFESFNQRLFEDAVGKEILFVQDNQSYSSKNVLRGLHYQSEPYAQGKLVRCIMGEVFDVAVDIRKESESYGQWVGVFLSENNNRQLWIPEGFAHGFLVKSDKAIFTYKCTNFYNPSAENTIRWDSPDLAIEWPLDDEDLLISEKDLLGRKFL</sequence>
<dbReference type="Gene3D" id="2.60.120.10">
    <property type="entry name" value="Jelly Rolls"/>
    <property type="match status" value="1"/>
</dbReference>
<dbReference type="PANTHER" id="PTHR21047">
    <property type="entry name" value="DTDP-6-DEOXY-D-GLUCOSE-3,5 EPIMERASE"/>
    <property type="match status" value="1"/>
</dbReference>
<dbReference type="AlphaFoldDB" id="A0AAP6E7H7"/>
<keyword evidence="7 8" id="KW-0413">Isomerase</keyword>
<dbReference type="InterPro" id="IPR014710">
    <property type="entry name" value="RmlC-like_jellyroll"/>
</dbReference>
<dbReference type="InterPro" id="IPR011051">
    <property type="entry name" value="RmlC_Cupin_sf"/>
</dbReference>
<dbReference type="GO" id="GO:0019305">
    <property type="term" value="P:dTDP-rhamnose biosynthetic process"/>
    <property type="evidence" value="ECO:0007669"/>
    <property type="project" value="UniProtKB-UniRule"/>
</dbReference>
<dbReference type="EC" id="5.1.3.13" evidence="3 7"/>
<evidence type="ECO:0000256" key="2">
    <source>
        <dbReference type="ARBA" id="ARBA00001997"/>
    </source>
</evidence>
<evidence type="ECO:0000256" key="7">
    <source>
        <dbReference type="RuleBase" id="RU364069"/>
    </source>
</evidence>
<dbReference type="GO" id="GO:0008830">
    <property type="term" value="F:dTDP-4-dehydrorhamnose 3,5-epimerase activity"/>
    <property type="evidence" value="ECO:0007669"/>
    <property type="project" value="UniProtKB-UniRule"/>
</dbReference>
<comment type="function">
    <text evidence="2 7">Catalyzes the epimerization of the C3' and C5'positions of dTDP-6-deoxy-D-xylo-4-hexulose, forming dTDP-6-deoxy-L-lyxo-4-hexulose.</text>
</comment>
<evidence type="ECO:0000256" key="3">
    <source>
        <dbReference type="ARBA" id="ARBA00012098"/>
    </source>
</evidence>
<comment type="catalytic activity">
    <reaction evidence="1 7">
        <text>dTDP-4-dehydro-6-deoxy-alpha-D-glucose = dTDP-4-dehydro-beta-L-rhamnose</text>
        <dbReference type="Rhea" id="RHEA:16969"/>
        <dbReference type="ChEBI" id="CHEBI:57649"/>
        <dbReference type="ChEBI" id="CHEBI:62830"/>
        <dbReference type="EC" id="5.1.3.13"/>
    </reaction>
</comment>
<dbReference type="SUPFAM" id="SSF51182">
    <property type="entry name" value="RmlC-like cupins"/>
    <property type="match status" value="1"/>
</dbReference>
<dbReference type="PANTHER" id="PTHR21047:SF2">
    <property type="entry name" value="THYMIDINE DIPHOSPHO-4-KETO-RHAMNOSE 3,5-EPIMERASE"/>
    <property type="match status" value="1"/>
</dbReference>
<reference evidence="8" key="1">
    <citation type="submission" date="2023-10" db="EMBL/GenBank/DDBJ databases">
        <title>Draft Genome Sequence of a Shiga toxin-producing Escherichia coli strain from deer meat showing an IS-element integration in the B-subunit of the Shiga toxin Stx2b gene.</title>
        <authorList>
            <person name="Projahn M."/>
            <person name="Borowiak M."/>
        </authorList>
    </citation>
    <scope>NUCLEOTIDE SEQUENCE</scope>
    <source>
        <strain evidence="8">BfR-EC-18960</strain>
    </source>
</reference>
<name>A0AAP6E7H7_ECOLX</name>
<feature type="active site" description="Proton acceptor" evidence="5">
    <location>
        <position position="62"/>
    </location>
</feature>
<protein>
    <recommendedName>
        <fullName evidence="4 7">dTDP-4-dehydrorhamnose 3,5-epimerase</fullName>
        <ecNumber evidence="3 7">5.1.3.13</ecNumber>
    </recommendedName>
    <alternativeName>
        <fullName evidence="7">Thymidine diphospho-4-keto-rhamnose 3,5-epimerase</fullName>
    </alternativeName>
</protein>
<comment type="subunit">
    <text evidence="7">Homodimer.</text>
</comment>
<dbReference type="CDD" id="cd00438">
    <property type="entry name" value="cupin_RmlC"/>
    <property type="match status" value="1"/>
</dbReference>
<evidence type="ECO:0000256" key="5">
    <source>
        <dbReference type="PIRSR" id="PIRSR600888-1"/>
    </source>
</evidence>
<dbReference type="EMBL" id="JAWPMK010000001">
    <property type="protein sequence ID" value="MDW9348872.1"/>
    <property type="molecule type" value="Genomic_DNA"/>
</dbReference>
<dbReference type="Proteomes" id="UP001271591">
    <property type="component" value="Unassembled WGS sequence"/>
</dbReference>
<dbReference type="GO" id="GO:0005829">
    <property type="term" value="C:cytosol"/>
    <property type="evidence" value="ECO:0007669"/>
    <property type="project" value="TreeGrafter"/>
</dbReference>
<evidence type="ECO:0000256" key="1">
    <source>
        <dbReference type="ARBA" id="ARBA00001298"/>
    </source>
</evidence>
<gene>
    <name evidence="8" type="primary">rfbC</name>
    <name evidence="8" type="ORF">R8G00_04285</name>
</gene>
<dbReference type="GO" id="GO:0000271">
    <property type="term" value="P:polysaccharide biosynthetic process"/>
    <property type="evidence" value="ECO:0007669"/>
    <property type="project" value="TreeGrafter"/>
</dbReference>
<evidence type="ECO:0000313" key="9">
    <source>
        <dbReference type="Proteomes" id="UP001271591"/>
    </source>
</evidence>
<evidence type="ECO:0000256" key="4">
    <source>
        <dbReference type="ARBA" id="ARBA00019595"/>
    </source>
</evidence>
<comment type="pathway">
    <text evidence="7">Carbohydrate biosynthesis; dTDP-L-rhamnose biosynthesis.</text>
</comment>
<evidence type="ECO:0000313" key="8">
    <source>
        <dbReference type="EMBL" id="MDW9348872.1"/>
    </source>
</evidence>
<accession>A0AAP6E7H7</accession>
<comment type="similarity">
    <text evidence="7">Belongs to the dTDP-4-dehydrorhamnose 3,5-epimerase family.</text>
</comment>
<dbReference type="NCBIfam" id="TIGR01221">
    <property type="entry name" value="rmlC"/>
    <property type="match status" value="1"/>
</dbReference>
<dbReference type="RefSeq" id="WP_001563586.1">
    <property type="nucleotide sequence ID" value="NZ_JAETYC010000007.1"/>
</dbReference>
<dbReference type="Pfam" id="PF00908">
    <property type="entry name" value="dTDP_sugar_isom"/>
    <property type="match status" value="1"/>
</dbReference>
<comment type="caution">
    <text evidence="8">The sequence shown here is derived from an EMBL/GenBank/DDBJ whole genome shotgun (WGS) entry which is preliminary data.</text>
</comment>
<organism evidence="8 9">
    <name type="scientific">Escherichia coli</name>
    <dbReference type="NCBI Taxonomy" id="562"/>
    <lineage>
        <taxon>Bacteria</taxon>
        <taxon>Pseudomonadati</taxon>
        <taxon>Pseudomonadota</taxon>
        <taxon>Gammaproteobacteria</taxon>
        <taxon>Enterobacterales</taxon>
        <taxon>Enterobacteriaceae</taxon>
        <taxon>Escherichia</taxon>
    </lineage>
</organism>
<feature type="site" description="Participates in a stacking interaction with the thymidine ring of dTDP-4-oxo-6-deoxyglucose" evidence="6">
    <location>
        <position position="138"/>
    </location>
</feature>
<evidence type="ECO:0000256" key="6">
    <source>
        <dbReference type="PIRSR" id="PIRSR600888-3"/>
    </source>
</evidence>
<proteinExistence type="inferred from homology"/>
<feature type="active site" description="Proton donor" evidence="5">
    <location>
        <position position="132"/>
    </location>
</feature>
<dbReference type="InterPro" id="IPR000888">
    <property type="entry name" value="RmlC-like"/>
</dbReference>